<reference evidence="3" key="1">
    <citation type="journal article" date="2014" name="Int. J. Syst. Evol. Microbiol.">
        <title>Complete genome sequence of Corynebacterium casei LMG S-19264T (=DSM 44701T), isolated from a smear-ripened cheese.</title>
        <authorList>
            <consortium name="US DOE Joint Genome Institute (JGI-PGF)"/>
            <person name="Walter F."/>
            <person name="Albersmeier A."/>
            <person name="Kalinowski J."/>
            <person name="Ruckert C."/>
        </authorList>
    </citation>
    <scope>NUCLEOTIDE SEQUENCE</scope>
    <source>
        <strain evidence="3">CGMCC 1.15179</strain>
    </source>
</reference>
<dbReference type="InterPro" id="IPR002744">
    <property type="entry name" value="MIP18-like"/>
</dbReference>
<dbReference type="PANTHER" id="PTHR42831">
    <property type="entry name" value="FE-S PROTEIN MATURATION AUXILIARY FACTOR YITW"/>
    <property type="match status" value="1"/>
</dbReference>
<feature type="domain" description="MIP18 family-like" evidence="1">
    <location>
        <begin position="6"/>
        <end position="78"/>
    </location>
</feature>
<evidence type="ECO:0000259" key="1">
    <source>
        <dbReference type="Pfam" id="PF01883"/>
    </source>
</evidence>
<dbReference type="SUPFAM" id="SSF117916">
    <property type="entry name" value="Fe-S cluster assembly (FSCA) domain-like"/>
    <property type="match status" value="1"/>
</dbReference>
<dbReference type="Gene3D" id="3.30.300.130">
    <property type="entry name" value="Fe-S cluster assembly (FSCA)"/>
    <property type="match status" value="1"/>
</dbReference>
<sequence length="160" mass="17774">MGNGRETEVMRALQEVKDPEIPAVSILELGMVNQATVTGHHVRVEVTPTFVGCPALDWIHGQIVEHLKKIPGIEEVEVVFVIDPPWTSDRITLEGRRKLESFGIAPPPKTEDPDPLNTVPRCPYCGADQGEVKNLFGPTACRSIYYCKHCRQPFEGMKAV</sequence>
<keyword evidence="4" id="KW-1185">Reference proteome</keyword>
<protein>
    <submittedName>
        <fullName evidence="3">Phenylacetate-CoA oxygenase subunit PaaJ</fullName>
    </submittedName>
</protein>
<comment type="caution">
    <text evidence="3">The sequence shown here is derived from an EMBL/GenBank/DDBJ whole genome shotgun (WGS) entry which is preliminary data.</text>
</comment>
<dbReference type="Pfam" id="PF01883">
    <property type="entry name" value="FeS_assembly_P"/>
    <property type="match status" value="1"/>
</dbReference>
<dbReference type="InterPro" id="IPR034904">
    <property type="entry name" value="FSCA_dom_sf"/>
</dbReference>
<accession>A0A8J2YEA9</accession>
<evidence type="ECO:0000259" key="2">
    <source>
        <dbReference type="Pfam" id="PF23451"/>
    </source>
</evidence>
<dbReference type="InterPro" id="IPR056572">
    <property type="entry name" value="Zn_ribbon_PaaD"/>
</dbReference>
<dbReference type="EMBL" id="BMHQ01000012">
    <property type="protein sequence ID" value="GGE25935.1"/>
    <property type="molecule type" value="Genomic_DNA"/>
</dbReference>
<dbReference type="AlphaFoldDB" id="A0A8J2YEA9"/>
<evidence type="ECO:0000313" key="3">
    <source>
        <dbReference type="EMBL" id="GGE25935.1"/>
    </source>
</evidence>
<proteinExistence type="predicted"/>
<evidence type="ECO:0000313" key="4">
    <source>
        <dbReference type="Proteomes" id="UP000625210"/>
    </source>
</evidence>
<dbReference type="Proteomes" id="UP000625210">
    <property type="component" value="Unassembled WGS sequence"/>
</dbReference>
<dbReference type="PANTHER" id="PTHR42831:SF3">
    <property type="entry name" value="1,2-PHENYLACETYL-COA EPOXIDASE, SUBUNIT D-RELATED"/>
    <property type="match status" value="1"/>
</dbReference>
<gene>
    <name evidence="3" type="ORF">GCM10011571_30090</name>
</gene>
<dbReference type="Pfam" id="PF23451">
    <property type="entry name" value="Zn_ribbon_PaaD"/>
    <property type="match status" value="1"/>
</dbReference>
<organism evidence="3 4">
    <name type="scientific">Marinithermofilum abyssi</name>
    <dbReference type="NCBI Taxonomy" id="1571185"/>
    <lineage>
        <taxon>Bacteria</taxon>
        <taxon>Bacillati</taxon>
        <taxon>Bacillota</taxon>
        <taxon>Bacilli</taxon>
        <taxon>Bacillales</taxon>
        <taxon>Thermoactinomycetaceae</taxon>
        <taxon>Marinithermofilum</taxon>
    </lineage>
</organism>
<dbReference type="InterPro" id="IPR052339">
    <property type="entry name" value="Fe-S_Maturation_MIP18"/>
</dbReference>
<dbReference type="InterPro" id="IPR011883">
    <property type="entry name" value="PaaD-like"/>
</dbReference>
<reference evidence="3" key="2">
    <citation type="submission" date="2020-09" db="EMBL/GenBank/DDBJ databases">
        <authorList>
            <person name="Sun Q."/>
            <person name="Zhou Y."/>
        </authorList>
    </citation>
    <scope>NUCLEOTIDE SEQUENCE</scope>
    <source>
        <strain evidence="3">CGMCC 1.15179</strain>
    </source>
</reference>
<feature type="domain" description="PaaD zinc beta ribbon" evidence="2">
    <location>
        <begin position="117"/>
        <end position="158"/>
    </location>
</feature>
<dbReference type="NCBIfam" id="TIGR02159">
    <property type="entry name" value="PA_CoA_Oxy4"/>
    <property type="match status" value="1"/>
</dbReference>
<name>A0A8J2YEA9_9BACL</name>